<evidence type="ECO:0000256" key="1">
    <source>
        <dbReference type="ARBA" id="ARBA00004173"/>
    </source>
</evidence>
<comment type="subcellular location">
    <subcellularLocation>
        <location evidence="1">Mitochondrion</location>
    </subcellularLocation>
</comment>
<dbReference type="GO" id="GO:0005739">
    <property type="term" value="C:mitochondrion"/>
    <property type="evidence" value="ECO:0007669"/>
    <property type="project" value="UniProtKB-SubCell"/>
</dbReference>
<name>A0A2H3BVI1_9AGAR</name>
<proteinExistence type="predicted"/>
<sequence length="207" mass="22807">MAAATSTVFRGTTFENRSLEILKNAFGMALRRVGGKNDGGVDLVGWWSLPTATPGTTTSRLRVVAQCKAEKKKFSPRYVREMEGVAWRYGSIPPEESEASPPPVPWPDDDHNTGPLIALLLSESTFTKATLLRAQSSPVPFMLAHILNEEEMKDMDAPIAGITWNIALRNLMEGYELRWEVGGSAPDAQDRPSLWHEGQRVVVGAEE</sequence>
<evidence type="ECO:0000256" key="2">
    <source>
        <dbReference type="ARBA" id="ARBA00023128"/>
    </source>
</evidence>
<keyword evidence="2" id="KW-0496">Mitochondrion</keyword>
<dbReference type="AlphaFoldDB" id="A0A2H3BVI1"/>
<keyword evidence="4" id="KW-1185">Reference proteome</keyword>
<dbReference type="Pfam" id="PF10356">
    <property type="entry name" value="RRG7"/>
    <property type="match status" value="2"/>
</dbReference>
<dbReference type="PANTHER" id="PTHR28133:SF1">
    <property type="entry name" value="REQUIRED FOR RESPIRATORY GROWTH PROTEIN 7, MITOCHONDRIAL"/>
    <property type="match status" value="1"/>
</dbReference>
<gene>
    <name evidence="3" type="ORF">ARMSODRAFT_99743</name>
</gene>
<evidence type="ECO:0000313" key="4">
    <source>
        <dbReference type="Proteomes" id="UP000218334"/>
    </source>
</evidence>
<evidence type="ECO:0000313" key="3">
    <source>
        <dbReference type="EMBL" id="PBK70992.1"/>
    </source>
</evidence>
<dbReference type="EMBL" id="KZ293425">
    <property type="protein sequence ID" value="PBK70992.1"/>
    <property type="molecule type" value="Genomic_DNA"/>
</dbReference>
<organism evidence="3 4">
    <name type="scientific">Armillaria solidipes</name>
    <dbReference type="NCBI Taxonomy" id="1076256"/>
    <lineage>
        <taxon>Eukaryota</taxon>
        <taxon>Fungi</taxon>
        <taxon>Dikarya</taxon>
        <taxon>Basidiomycota</taxon>
        <taxon>Agaricomycotina</taxon>
        <taxon>Agaricomycetes</taxon>
        <taxon>Agaricomycetidae</taxon>
        <taxon>Agaricales</taxon>
        <taxon>Marasmiineae</taxon>
        <taxon>Physalacriaceae</taxon>
        <taxon>Armillaria</taxon>
    </lineage>
</organism>
<evidence type="ECO:0008006" key="5">
    <source>
        <dbReference type="Google" id="ProtNLM"/>
    </source>
</evidence>
<dbReference type="InterPro" id="IPR018828">
    <property type="entry name" value="RRG7"/>
</dbReference>
<accession>A0A2H3BVI1</accession>
<reference evidence="4" key="1">
    <citation type="journal article" date="2017" name="Nat. Ecol. Evol.">
        <title>Genome expansion and lineage-specific genetic innovations in the forest pathogenic fungi Armillaria.</title>
        <authorList>
            <person name="Sipos G."/>
            <person name="Prasanna A.N."/>
            <person name="Walter M.C."/>
            <person name="O'Connor E."/>
            <person name="Balint B."/>
            <person name="Krizsan K."/>
            <person name="Kiss B."/>
            <person name="Hess J."/>
            <person name="Varga T."/>
            <person name="Slot J."/>
            <person name="Riley R."/>
            <person name="Boka B."/>
            <person name="Rigling D."/>
            <person name="Barry K."/>
            <person name="Lee J."/>
            <person name="Mihaltcheva S."/>
            <person name="LaButti K."/>
            <person name="Lipzen A."/>
            <person name="Waldron R."/>
            <person name="Moloney N.M."/>
            <person name="Sperisen C."/>
            <person name="Kredics L."/>
            <person name="Vagvoelgyi C."/>
            <person name="Patrignani A."/>
            <person name="Fitzpatrick D."/>
            <person name="Nagy I."/>
            <person name="Doyle S."/>
            <person name="Anderson J.B."/>
            <person name="Grigoriev I.V."/>
            <person name="Gueldener U."/>
            <person name="Muensterkoetter M."/>
            <person name="Nagy L.G."/>
        </authorList>
    </citation>
    <scope>NUCLEOTIDE SEQUENCE [LARGE SCALE GENOMIC DNA]</scope>
    <source>
        <strain evidence="4">28-4</strain>
    </source>
</reference>
<dbReference type="PANTHER" id="PTHR28133">
    <property type="entry name" value="REQUIRED FOR RESPIRATORY GROWTH PROTEIN 7, MITOCHONDRIAL"/>
    <property type="match status" value="1"/>
</dbReference>
<dbReference type="Proteomes" id="UP000218334">
    <property type="component" value="Unassembled WGS sequence"/>
</dbReference>
<protein>
    <recommendedName>
        <fullName evidence="5">Restriction endonuclease type IV Mrr domain-containing protein</fullName>
    </recommendedName>
</protein>